<dbReference type="GO" id="GO:0005829">
    <property type="term" value="C:cytosol"/>
    <property type="evidence" value="ECO:0007669"/>
    <property type="project" value="TreeGrafter"/>
</dbReference>
<name>A0A1Y2D7C0_9FUNG</name>
<keyword evidence="4" id="KW-1185">Reference proteome</keyword>
<organism evidence="3 4">
    <name type="scientific">Neocallimastix californiae</name>
    <dbReference type="NCBI Taxonomy" id="1754190"/>
    <lineage>
        <taxon>Eukaryota</taxon>
        <taxon>Fungi</taxon>
        <taxon>Fungi incertae sedis</taxon>
        <taxon>Chytridiomycota</taxon>
        <taxon>Chytridiomycota incertae sedis</taxon>
        <taxon>Neocallimastigomycetes</taxon>
        <taxon>Neocallimastigales</taxon>
        <taxon>Neocallimastigaceae</taxon>
        <taxon>Neocallimastix</taxon>
    </lineage>
</organism>
<gene>
    <name evidence="3" type="ORF">LY90DRAFT_507186</name>
</gene>
<accession>A0A1Y2D7C0</accession>
<evidence type="ECO:0000313" key="3">
    <source>
        <dbReference type="EMBL" id="ORY55180.1"/>
    </source>
</evidence>
<dbReference type="PANTHER" id="PTHR24078:SF553">
    <property type="entry name" value="DNAJ HOMOLOG SUBFAMILY B MEMBER 5"/>
    <property type="match status" value="1"/>
</dbReference>
<dbReference type="FunFam" id="2.60.260.20:FF:000013">
    <property type="entry name" value="DnaJ subfamily B member 11"/>
    <property type="match status" value="1"/>
</dbReference>
<evidence type="ECO:0000256" key="1">
    <source>
        <dbReference type="ARBA" id="ARBA00023186"/>
    </source>
</evidence>
<dbReference type="AlphaFoldDB" id="A0A1Y2D7C0"/>
<dbReference type="InterPro" id="IPR018253">
    <property type="entry name" value="DnaJ_domain_CS"/>
</dbReference>
<sequence length="362" mass="39416">MGKDYYQILGVPKNADDEALKKAYRKQALKWHPDRNPNNKEEATKKFKELAEAYEVLSDKNKRAIYDQFGEEGLKGGAGAAGAQGFPGGTFSFTTSPGFSFSSTGFQPSDANDIFSSFFKNFSFGGSGGSDFNFMDMDTDSHRSSGGSMPNMGGFSGFSNIFGNGPSGMNGMNMNMNMNGMGQPEKVVTRKLPCSLSDLYNGTTKKLKITRNRGGVQSPKIISINITPGWKAGTKITYSGEGDELPNGQYQDIVFIIEDKPEPHPTFKREGSDLRINLQIELSEAIGGFRKTISHMDGHQVIIEGGQGSEVVCPGQIIRVRGEGMPISKSPGKKGDLLVDIHINFPRRLSPENKRAIANLLK</sequence>
<proteinExistence type="predicted"/>
<dbReference type="InterPro" id="IPR051339">
    <property type="entry name" value="DnaJ_subfamily_B"/>
</dbReference>
<reference evidence="3 4" key="1">
    <citation type="submission" date="2016-08" db="EMBL/GenBank/DDBJ databases">
        <title>A Parts List for Fungal Cellulosomes Revealed by Comparative Genomics.</title>
        <authorList>
            <consortium name="DOE Joint Genome Institute"/>
            <person name="Haitjema C.H."/>
            <person name="Gilmore S.P."/>
            <person name="Henske J.K."/>
            <person name="Solomon K.V."/>
            <person name="De Groot R."/>
            <person name="Kuo A."/>
            <person name="Mondo S.J."/>
            <person name="Salamov A.A."/>
            <person name="Labutti K."/>
            <person name="Zhao Z."/>
            <person name="Chiniquy J."/>
            <person name="Barry K."/>
            <person name="Brewer H.M."/>
            <person name="Purvine S.O."/>
            <person name="Wright A.T."/>
            <person name="Boxma B."/>
            <person name="Van Alen T."/>
            <person name="Hackstein J.H."/>
            <person name="Baker S.E."/>
            <person name="Grigoriev I.V."/>
            <person name="O'Malley M.A."/>
        </authorList>
    </citation>
    <scope>NUCLEOTIDE SEQUENCE [LARGE SCALE GENOMIC DNA]</scope>
    <source>
        <strain evidence="3 4">G1</strain>
    </source>
</reference>
<dbReference type="FunFam" id="1.10.287.110:FF:000072">
    <property type="entry name" value="DnaJ family protein"/>
    <property type="match status" value="1"/>
</dbReference>
<dbReference type="SUPFAM" id="SSF46565">
    <property type="entry name" value="Chaperone J-domain"/>
    <property type="match status" value="1"/>
</dbReference>
<dbReference type="InterPro" id="IPR001623">
    <property type="entry name" value="DnaJ_domain"/>
</dbReference>
<dbReference type="STRING" id="1754190.A0A1Y2D7C0"/>
<dbReference type="Pfam" id="PF01556">
    <property type="entry name" value="DnaJ_C"/>
    <property type="match status" value="1"/>
</dbReference>
<comment type="caution">
    <text evidence="3">The sequence shown here is derived from an EMBL/GenBank/DDBJ whole genome shotgun (WGS) entry which is preliminary data.</text>
</comment>
<evidence type="ECO:0000259" key="2">
    <source>
        <dbReference type="PROSITE" id="PS50076"/>
    </source>
</evidence>
<dbReference type="PROSITE" id="PS00636">
    <property type="entry name" value="DNAJ_1"/>
    <property type="match status" value="1"/>
</dbReference>
<dbReference type="InterPro" id="IPR008971">
    <property type="entry name" value="HSP40/DnaJ_pept-bd"/>
</dbReference>
<evidence type="ECO:0000313" key="4">
    <source>
        <dbReference type="Proteomes" id="UP000193920"/>
    </source>
</evidence>
<dbReference type="FunFam" id="2.60.260.20:FF:000015">
    <property type="entry name" value="Heat shock protein 40"/>
    <property type="match status" value="1"/>
</dbReference>
<dbReference type="Proteomes" id="UP000193920">
    <property type="component" value="Unassembled WGS sequence"/>
</dbReference>
<dbReference type="InterPro" id="IPR002939">
    <property type="entry name" value="DnaJ_C"/>
</dbReference>
<dbReference type="GO" id="GO:0006457">
    <property type="term" value="P:protein folding"/>
    <property type="evidence" value="ECO:0007669"/>
    <property type="project" value="InterPro"/>
</dbReference>
<dbReference type="GO" id="GO:0006413">
    <property type="term" value="P:translational initiation"/>
    <property type="evidence" value="ECO:0007669"/>
    <property type="project" value="TreeGrafter"/>
</dbReference>
<dbReference type="Gene3D" id="2.60.260.20">
    <property type="entry name" value="Urease metallochaperone UreE, N-terminal domain"/>
    <property type="match status" value="2"/>
</dbReference>
<dbReference type="EMBL" id="MCOG01000079">
    <property type="protein sequence ID" value="ORY55180.1"/>
    <property type="molecule type" value="Genomic_DNA"/>
</dbReference>
<dbReference type="PROSITE" id="PS50076">
    <property type="entry name" value="DNAJ_2"/>
    <property type="match status" value="1"/>
</dbReference>
<dbReference type="GO" id="GO:0051087">
    <property type="term" value="F:protein-folding chaperone binding"/>
    <property type="evidence" value="ECO:0007669"/>
    <property type="project" value="TreeGrafter"/>
</dbReference>
<dbReference type="OrthoDB" id="10250354at2759"/>
<dbReference type="PANTHER" id="PTHR24078">
    <property type="entry name" value="DNAJ HOMOLOG SUBFAMILY C MEMBER"/>
    <property type="match status" value="1"/>
</dbReference>
<dbReference type="SMART" id="SM00271">
    <property type="entry name" value="DnaJ"/>
    <property type="match status" value="1"/>
</dbReference>
<dbReference type="PRINTS" id="PR00625">
    <property type="entry name" value="JDOMAIN"/>
</dbReference>
<dbReference type="CDD" id="cd06257">
    <property type="entry name" value="DnaJ"/>
    <property type="match status" value="1"/>
</dbReference>
<keyword evidence="1" id="KW-0143">Chaperone</keyword>
<protein>
    <submittedName>
        <fullName evidence="3">DnaJ-domain-containing protein</fullName>
    </submittedName>
</protein>
<feature type="domain" description="J" evidence="2">
    <location>
        <begin position="4"/>
        <end position="70"/>
    </location>
</feature>
<dbReference type="SUPFAM" id="SSF49493">
    <property type="entry name" value="HSP40/DnaJ peptide-binding domain"/>
    <property type="match status" value="2"/>
</dbReference>
<dbReference type="Gene3D" id="1.10.287.110">
    <property type="entry name" value="DnaJ domain"/>
    <property type="match status" value="1"/>
</dbReference>
<dbReference type="GO" id="GO:0051082">
    <property type="term" value="F:unfolded protein binding"/>
    <property type="evidence" value="ECO:0007669"/>
    <property type="project" value="InterPro"/>
</dbReference>
<dbReference type="CDD" id="cd10747">
    <property type="entry name" value="DnaJ_C"/>
    <property type="match status" value="1"/>
</dbReference>
<dbReference type="InterPro" id="IPR036869">
    <property type="entry name" value="J_dom_sf"/>
</dbReference>
<dbReference type="Pfam" id="PF00226">
    <property type="entry name" value="DnaJ"/>
    <property type="match status" value="1"/>
</dbReference>